<sequence>MEYQNMNLMSLSFHKKNFFKHLTKLALSLSLFSLLLSTWINPCHLSAIFSFGFNLLDHQISPFLSRLLKHGADKNHMFLLCNGILVFLAKSSGLIRDGYGRQSRGGTIGVECSWMNGEEGGWRSSVFNEEGVYVYESEMALEDAGKGDGDDGNNEDEDGEGVKEIRECCSEDCGEQEAGNVDDVGIRAEESEEEDGSNEDVDCILDPGSLHEITTAEDLNRKFDEFIRKVREEISMGSSHVPQQQHPVLG</sequence>
<dbReference type="Proteomes" id="UP001057402">
    <property type="component" value="Chromosome 1"/>
</dbReference>
<evidence type="ECO:0000313" key="1">
    <source>
        <dbReference type="EMBL" id="KAI4388594.1"/>
    </source>
</evidence>
<reference evidence="2" key="1">
    <citation type="journal article" date="2023" name="Front. Plant Sci.">
        <title>Chromosomal-level genome assembly of Melastoma candidum provides insights into trichome evolution.</title>
        <authorList>
            <person name="Zhong Y."/>
            <person name="Wu W."/>
            <person name="Sun C."/>
            <person name="Zou P."/>
            <person name="Liu Y."/>
            <person name="Dai S."/>
            <person name="Zhou R."/>
        </authorList>
    </citation>
    <scope>NUCLEOTIDE SEQUENCE [LARGE SCALE GENOMIC DNA]</scope>
</reference>
<keyword evidence="2" id="KW-1185">Reference proteome</keyword>
<proteinExistence type="predicted"/>
<accession>A0ACB9SFI7</accession>
<comment type="caution">
    <text evidence="1">The sequence shown here is derived from an EMBL/GenBank/DDBJ whole genome shotgun (WGS) entry which is preliminary data.</text>
</comment>
<gene>
    <name evidence="1" type="ORF">MLD38_000908</name>
</gene>
<protein>
    <submittedName>
        <fullName evidence="1">Uncharacterized protein</fullName>
    </submittedName>
</protein>
<organism evidence="1 2">
    <name type="scientific">Melastoma candidum</name>
    <dbReference type="NCBI Taxonomy" id="119954"/>
    <lineage>
        <taxon>Eukaryota</taxon>
        <taxon>Viridiplantae</taxon>
        <taxon>Streptophyta</taxon>
        <taxon>Embryophyta</taxon>
        <taxon>Tracheophyta</taxon>
        <taxon>Spermatophyta</taxon>
        <taxon>Magnoliopsida</taxon>
        <taxon>eudicotyledons</taxon>
        <taxon>Gunneridae</taxon>
        <taxon>Pentapetalae</taxon>
        <taxon>rosids</taxon>
        <taxon>malvids</taxon>
        <taxon>Myrtales</taxon>
        <taxon>Melastomataceae</taxon>
        <taxon>Melastomatoideae</taxon>
        <taxon>Melastomateae</taxon>
        <taxon>Melastoma</taxon>
    </lineage>
</organism>
<evidence type="ECO:0000313" key="2">
    <source>
        <dbReference type="Proteomes" id="UP001057402"/>
    </source>
</evidence>
<name>A0ACB9SFI7_9MYRT</name>
<dbReference type="EMBL" id="CM042880">
    <property type="protein sequence ID" value="KAI4388594.1"/>
    <property type="molecule type" value="Genomic_DNA"/>
</dbReference>